<protein>
    <submittedName>
        <fullName evidence="1">Uncharacterized protein</fullName>
    </submittedName>
</protein>
<keyword evidence="2" id="KW-1185">Reference proteome</keyword>
<evidence type="ECO:0000313" key="1">
    <source>
        <dbReference type="EMBL" id="PWA65304.1"/>
    </source>
</evidence>
<gene>
    <name evidence="1" type="ORF">CTI12_AA339290</name>
</gene>
<proteinExistence type="predicted"/>
<accession>A0A2U1MVS7</accession>
<reference evidence="1 2" key="1">
    <citation type="journal article" date="2018" name="Mol. Plant">
        <title>The genome of Artemisia annua provides insight into the evolution of Asteraceae family and artemisinin biosynthesis.</title>
        <authorList>
            <person name="Shen Q."/>
            <person name="Zhang L."/>
            <person name="Liao Z."/>
            <person name="Wang S."/>
            <person name="Yan T."/>
            <person name="Shi P."/>
            <person name="Liu M."/>
            <person name="Fu X."/>
            <person name="Pan Q."/>
            <person name="Wang Y."/>
            <person name="Lv Z."/>
            <person name="Lu X."/>
            <person name="Zhang F."/>
            <person name="Jiang W."/>
            <person name="Ma Y."/>
            <person name="Chen M."/>
            <person name="Hao X."/>
            <person name="Li L."/>
            <person name="Tang Y."/>
            <person name="Lv G."/>
            <person name="Zhou Y."/>
            <person name="Sun X."/>
            <person name="Brodelius P.E."/>
            <person name="Rose J.K.C."/>
            <person name="Tang K."/>
        </authorList>
    </citation>
    <scope>NUCLEOTIDE SEQUENCE [LARGE SCALE GENOMIC DNA]</scope>
    <source>
        <strain evidence="2">cv. Huhao1</strain>
        <tissue evidence="1">Leaf</tissue>
    </source>
</reference>
<comment type="caution">
    <text evidence="1">The sequence shown here is derived from an EMBL/GenBank/DDBJ whole genome shotgun (WGS) entry which is preliminary data.</text>
</comment>
<dbReference type="STRING" id="35608.A0A2U1MVS7"/>
<dbReference type="EMBL" id="PKPP01004254">
    <property type="protein sequence ID" value="PWA65304.1"/>
    <property type="molecule type" value="Genomic_DNA"/>
</dbReference>
<sequence>MSYQIIAAADEVDKSFHRDELAKFLSINCDPEEEAFEVHDTKIKVLANLKQGTDEEHAKWKKLSTTLKIIAAADEVDNSFHRDELAKFLSINCDPEEEEFEVIALFLIYLSAL</sequence>
<evidence type="ECO:0000313" key="2">
    <source>
        <dbReference type="Proteomes" id="UP000245207"/>
    </source>
</evidence>
<dbReference type="AlphaFoldDB" id="A0A2U1MVS7"/>
<organism evidence="1 2">
    <name type="scientific">Artemisia annua</name>
    <name type="common">Sweet wormwood</name>
    <dbReference type="NCBI Taxonomy" id="35608"/>
    <lineage>
        <taxon>Eukaryota</taxon>
        <taxon>Viridiplantae</taxon>
        <taxon>Streptophyta</taxon>
        <taxon>Embryophyta</taxon>
        <taxon>Tracheophyta</taxon>
        <taxon>Spermatophyta</taxon>
        <taxon>Magnoliopsida</taxon>
        <taxon>eudicotyledons</taxon>
        <taxon>Gunneridae</taxon>
        <taxon>Pentapetalae</taxon>
        <taxon>asterids</taxon>
        <taxon>campanulids</taxon>
        <taxon>Asterales</taxon>
        <taxon>Asteraceae</taxon>
        <taxon>Asteroideae</taxon>
        <taxon>Anthemideae</taxon>
        <taxon>Artemisiinae</taxon>
        <taxon>Artemisia</taxon>
    </lineage>
</organism>
<dbReference type="Proteomes" id="UP000245207">
    <property type="component" value="Unassembled WGS sequence"/>
</dbReference>
<name>A0A2U1MVS7_ARTAN</name>